<sequence length="575" mass="66786">LVGIGITIHYGKKFRDERKKGVALAFLLSLIITIGVWAGFLWIFRPAFHWLWFNVFYMNPTFWIFTGVIAGVTALIYWLRRNIRKPRRVKTYWKEYTTTERMTGRYLKVGIGTWVGWIIAFSVLMGPFTATGPINLVKIYNEIKPATTIIETLPETSEIRYLPMEVAEAISRMQIGTSTRTVGDFNPVLDKEGRMVWSTPLVPSGGIRKLTRQMEGMALLKSDGTIESSDAFFKYGEGMAILDNVIWKLREHKYFVDYCETFCWFDGNTPIIVAPYLEYEYKFPVRVPRWGGVCIVYPNGTIKDFTPKEARDLPFLQGQRLLPEKLAKLFVESWAYQYGIVNKWWLHEDQIMIPKVADSKNQMPYLMPIGRENEPKWVTTTEPFGEAFGLSKIFFVDAREEKMEIYEPVKYDREKQKYEIRQTLIGPNKAWEYGKGAPGIAEYKWIETVTEKEGVKESAGTWRLLEPRPTFLEGRMNWMLTVASSECTVIQHTVLVDAEAARAKENRFVFNTEAELRKYLKTGILETAPKEITPLKGISPEAISQLEKLNQMYQEFQQKWQGEWQKLIKLLEEEK</sequence>
<accession>A0A2M7R6R4</accession>
<proteinExistence type="predicted"/>
<keyword evidence="1" id="KW-1133">Transmembrane helix</keyword>
<protein>
    <submittedName>
        <fullName evidence="2">Uncharacterized protein</fullName>
    </submittedName>
</protein>
<feature type="transmembrane region" description="Helical" evidence="1">
    <location>
        <begin position="111"/>
        <end position="130"/>
    </location>
</feature>
<comment type="caution">
    <text evidence="2">The sequence shown here is derived from an EMBL/GenBank/DDBJ whole genome shotgun (WGS) entry which is preliminary data.</text>
</comment>
<dbReference type="EMBL" id="PFLW01000081">
    <property type="protein sequence ID" value="PIY88559.1"/>
    <property type="molecule type" value="Genomic_DNA"/>
</dbReference>
<dbReference type="AlphaFoldDB" id="A0A2M7R6R4"/>
<keyword evidence="1" id="KW-0812">Transmembrane</keyword>
<evidence type="ECO:0000313" key="3">
    <source>
        <dbReference type="Proteomes" id="UP000230767"/>
    </source>
</evidence>
<feature type="transmembrane region" description="Helical" evidence="1">
    <location>
        <begin position="21"/>
        <end position="44"/>
    </location>
</feature>
<reference evidence="3" key="1">
    <citation type="submission" date="2017-09" db="EMBL/GenBank/DDBJ databases">
        <title>Depth-based differentiation of microbial function through sediment-hosted aquifers and enrichment of novel symbionts in the deep terrestrial subsurface.</title>
        <authorList>
            <person name="Probst A.J."/>
            <person name="Ladd B."/>
            <person name="Jarett J.K."/>
            <person name="Geller-Mcgrath D.E."/>
            <person name="Sieber C.M.K."/>
            <person name="Emerson J.B."/>
            <person name="Anantharaman K."/>
            <person name="Thomas B.C."/>
            <person name="Malmstrom R."/>
            <person name="Stieglmeier M."/>
            <person name="Klingl A."/>
            <person name="Woyke T."/>
            <person name="Ryan C.M."/>
            <person name="Banfield J.F."/>
        </authorList>
    </citation>
    <scope>NUCLEOTIDE SEQUENCE [LARGE SCALE GENOMIC DNA]</scope>
</reference>
<evidence type="ECO:0000313" key="2">
    <source>
        <dbReference type="EMBL" id="PIY88559.1"/>
    </source>
</evidence>
<name>A0A2M7R6R4_9BACT</name>
<gene>
    <name evidence="2" type="ORF">COY73_03420</name>
</gene>
<feature type="non-terminal residue" evidence="2">
    <location>
        <position position="1"/>
    </location>
</feature>
<feature type="transmembrane region" description="Helical" evidence="1">
    <location>
        <begin position="56"/>
        <end position="79"/>
    </location>
</feature>
<dbReference type="Proteomes" id="UP000230767">
    <property type="component" value="Unassembled WGS sequence"/>
</dbReference>
<evidence type="ECO:0000256" key="1">
    <source>
        <dbReference type="SAM" id="Phobius"/>
    </source>
</evidence>
<keyword evidence="1" id="KW-0472">Membrane</keyword>
<organism evidence="2 3">
    <name type="scientific">Candidatus Nealsonbacteria bacterium CG_4_10_14_0_8_um_filter_37_14</name>
    <dbReference type="NCBI Taxonomy" id="1974684"/>
    <lineage>
        <taxon>Bacteria</taxon>
        <taxon>Candidatus Nealsoniibacteriota</taxon>
    </lineage>
</organism>